<dbReference type="PIRSF" id="PIRSF015840">
    <property type="entry name" value="DUF284_TM_euk"/>
    <property type="match status" value="1"/>
</dbReference>
<dbReference type="PANTHER" id="PTHR10926">
    <property type="entry name" value="CELL CYCLE CONTROL PROTEIN 50"/>
    <property type="match status" value="1"/>
</dbReference>
<protein>
    <submittedName>
        <fullName evidence="9">Lem3/Cdc50</fullName>
    </submittedName>
</protein>
<dbReference type="AlphaFoldDB" id="A0A1E7FUV0"/>
<evidence type="ECO:0000256" key="6">
    <source>
        <dbReference type="PIRNR" id="PIRNR015840"/>
    </source>
</evidence>
<evidence type="ECO:0000256" key="8">
    <source>
        <dbReference type="SAM" id="Phobius"/>
    </source>
</evidence>
<evidence type="ECO:0000256" key="4">
    <source>
        <dbReference type="ARBA" id="ARBA00022989"/>
    </source>
</evidence>
<evidence type="ECO:0000313" key="10">
    <source>
        <dbReference type="Proteomes" id="UP000095751"/>
    </source>
</evidence>
<feature type="compositionally biased region" description="Acidic residues" evidence="7">
    <location>
        <begin position="1"/>
        <end position="11"/>
    </location>
</feature>
<dbReference type="Pfam" id="PF03381">
    <property type="entry name" value="CDC50"/>
    <property type="match status" value="1"/>
</dbReference>
<dbReference type="GO" id="GO:0005783">
    <property type="term" value="C:endoplasmic reticulum"/>
    <property type="evidence" value="ECO:0007669"/>
    <property type="project" value="TreeGrafter"/>
</dbReference>
<evidence type="ECO:0000256" key="1">
    <source>
        <dbReference type="ARBA" id="ARBA00004141"/>
    </source>
</evidence>
<organism evidence="9 10">
    <name type="scientific">Fragilariopsis cylindrus CCMP1102</name>
    <dbReference type="NCBI Taxonomy" id="635003"/>
    <lineage>
        <taxon>Eukaryota</taxon>
        <taxon>Sar</taxon>
        <taxon>Stramenopiles</taxon>
        <taxon>Ochrophyta</taxon>
        <taxon>Bacillariophyta</taxon>
        <taxon>Bacillariophyceae</taxon>
        <taxon>Bacillariophycidae</taxon>
        <taxon>Bacillariales</taxon>
        <taxon>Bacillariaceae</taxon>
        <taxon>Fragilariopsis</taxon>
    </lineage>
</organism>
<evidence type="ECO:0000256" key="3">
    <source>
        <dbReference type="ARBA" id="ARBA00022692"/>
    </source>
</evidence>
<keyword evidence="3 8" id="KW-0812">Transmembrane</keyword>
<dbReference type="FunCoup" id="A0A1E7FUV0">
    <property type="interactions" value="58"/>
</dbReference>
<dbReference type="OrthoDB" id="340608at2759"/>
<name>A0A1E7FUV0_9STRA</name>
<evidence type="ECO:0000256" key="7">
    <source>
        <dbReference type="SAM" id="MobiDB-lite"/>
    </source>
</evidence>
<dbReference type="Proteomes" id="UP000095751">
    <property type="component" value="Unassembled WGS sequence"/>
</dbReference>
<keyword evidence="10" id="KW-1185">Reference proteome</keyword>
<comment type="similarity">
    <text evidence="2 6">Belongs to the CDC50/LEM3 family.</text>
</comment>
<comment type="subcellular location">
    <subcellularLocation>
        <location evidence="1">Membrane</location>
        <topology evidence="1">Multi-pass membrane protein</topology>
    </subcellularLocation>
</comment>
<evidence type="ECO:0000256" key="2">
    <source>
        <dbReference type="ARBA" id="ARBA00009457"/>
    </source>
</evidence>
<reference evidence="9 10" key="1">
    <citation type="submission" date="2016-09" db="EMBL/GenBank/DDBJ databases">
        <title>Extensive genetic diversity and differential bi-allelic expression allows diatom success in the polar Southern Ocean.</title>
        <authorList>
            <consortium name="DOE Joint Genome Institute"/>
            <person name="Mock T."/>
            <person name="Otillar R.P."/>
            <person name="Strauss J."/>
            <person name="Dupont C."/>
            <person name="Frickenhaus S."/>
            <person name="Maumus F."/>
            <person name="Mcmullan M."/>
            <person name="Sanges R."/>
            <person name="Schmutz J."/>
            <person name="Toseland A."/>
            <person name="Valas R."/>
            <person name="Veluchamy A."/>
            <person name="Ward B.J."/>
            <person name="Allen A."/>
            <person name="Barry K."/>
            <person name="Falciatore A."/>
            <person name="Ferrante M."/>
            <person name="Fortunato A.E."/>
            <person name="Gloeckner G."/>
            <person name="Gruber A."/>
            <person name="Hipkin R."/>
            <person name="Janech M."/>
            <person name="Kroth P."/>
            <person name="Leese F."/>
            <person name="Lindquist E."/>
            <person name="Lyon B.R."/>
            <person name="Martin J."/>
            <person name="Mayer C."/>
            <person name="Parker M."/>
            <person name="Quesneville H."/>
            <person name="Raymond J."/>
            <person name="Uhlig C."/>
            <person name="Valentin K.U."/>
            <person name="Worden A.Z."/>
            <person name="Armbrust E.V."/>
            <person name="Bowler C."/>
            <person name="Green B."/>
            <person name="Moulton V."/>
            <person name="Van Oosterhout C."/>
            <person name="Grigoriev I."/>
        </authorList>
    </citation>
    <scope>NUCLEOTIDE SEQUENCE [LARGE SCALE GENOMIC DNA]</scope>
    <source>
        <strain evidence="9 10">CCMP1102</strain>
    </source>
</reference>
<dbReference type="KEGG" id="fcy:FRACYDRAFT_273710"/>
<feature type="transmembrane region" description="Helical" evidence="8">
    <location>
        <begin position="43"/>
        <end position="63"/>
    </location>
</feature>
<feature type="transmembrane region" description="Helical" evidence="8">
    <location>
        <begin position="318"/>
        <end position="336"/>
    </location>
</feature>
<feature type="transmembrane region" description="Helical" evidence="8">
    <location>
        <begin position="366"/>
        <end position="386"/>
    </location>
</feature>
<evidence type="ECO:0000256" key="5">
    <source>
        <dbReference type="ARBA" id="ARBA00023136"/>
    </source>
</evidence>
<accession>A0A1E7FUV0</accession>
<sequence length="406" mass="46290">MSADDDDDDESVLSLSKQTNRPRDVPIQQQRINAWHPILDPNWMIVSYLILALIMIPFGYHLAKESDKIVELTQLYDAGGNTDMTEACPSIGMNYNANENCTLTFNVTKQMDPPVLIYYGLTNFHQNYRSYTESRDDYQLTGTVYDDKNNNQDQLSKTKCHPINVLGNTVINPCGLIANTFFNDKFTLGDDTTTSAPPVDDLDQKLILREDGIAWQSDLKYRFKMPNGFNSTVCPDESAESCDSTSTCCTATYSDWSCTVPAINQTDNKCYAYNYPQQDTTQYLYQTYPTIISPLEHVTNEHFIVWMRIAAQPKFRKLYGYIDQTIPAGTILNFNVNMNYVVESFGGTKSFTITTNSMWGTKDSSIGITIYSIGYFCLACGVFFGLKQYFRPRKIADRKYLHYKEE</sequence>
<dbReference type="EMBL" id="KV784353">
    <property type="protein sequence ID" value="OEU21922.1"/>
    <property type="molecule type" value="Genomic_DNA"/>
</dbReference>
<feature type="region of interest" description="Disordered" evidence="7">
    <location>
        <begin position="1"/>
        <end position="20"/>
    </location>
</feature>
<keyword evidence="5 6" id="KW-0472">Membrane</keyword>
<dbReference type="GO" id="GO:0005794">
    <property type="term" value="C:Golgi apparatus"/>
    <property type="evidence" value="ECO:0007669"/>
    <property type="project" value="TreeGrafter"/>
</dbReference>
<dbReference type="InterPro" id="IPR005045">
    <property type="entry name" value="CDC50/LEM3_fam"/>
</dbReference>
<keyword evidence="4 8" id="KW-1133">Transmembrane helix</keyword>
<dbReference type="GO" id="GO:0005886">
    <property type="term" value="C:plasma membrane"/>
    <property type="evidence" value="ECO:0007669"/>
    <property type="project" value="TreeGrafter"/>
</dbReference>
<dbReference type="PANTHER" id="PTHR10926:SF0">
    <property type="entry name" value="CDC50, ISOFORM A"/>
    <property type="match status" value="1"/>
</dbReference>
<dbReference type="InParanoid" id="A0A1E7FUV0"/>
<evidence type="ECO:0000313" key="9">
    <source>
        <dbReference type="EMBL" id="OEU21922.1"/>
    </source>
</evidence>
<proteinExistence type="inferred from homology"/>
<gene>
    <name evidence="9" type="ORF">FRACYDRAFT_273710</name>
</gene>